<dbReference type="PANTHER" id="PTHR11999:SF167">
    <property type="entry name" value="AROMATIC-L-AMINO-ACID DECARBOXYLASE"/>
    <property type="match status" value="1"/>
</dbReference>
<dbReference type="InterPro" id="IPR015421">
    <property type="entry name" value="PyrdxlP-dep_Trfase_major"/>
</dbReference>
<keyword evidence="7 12" id="KW-0456">Lyase</keyword>
<evidence type="ECO:0000256" key="2">
    <source>
        <dbReference type="ARBA" id="ARBA00009533"/>
    </source>
</evidence>
<comment type="similarity">
    <text evidence="2 12">Belongs to the group II decarboxylase family.</text>
</comment>
<dbReference type="Proteomes" id="UP000272942">
    <property type="component" value="Unassembled WGS sequence"/>
</dbReference>
<comment type="cofactor">
    <cofactor evidence="1 11 12">
        <name>pyridoxal 5'-phosphate</name>
        <dbReference type="ChEBI" id="CHEBI:597326"/>
    </cofactor>
</comment>
<dbReference type="Pfam" id="PF00282">
    <property type="entry name" value="Pyridoxal_deC"/>
    <property type="match status" value="1"/>
</dbReference>
<dbReference type="FunFam" id="1.20.1340.10:FF:000001">
    <property type="entry name" value="Histidine decarboxylase"/>
    <property type="match status" value="1"/>
</dbReference>
<evidence type="ECO:0000256" key="12">
    <source>
        <dbReference type="RuleBase" id="RU000382"/>
    </source>
</evidence>
<dbReference type="InterPro" id="IPR015422">
    <property type="entry name" value="PyrdxlP-dep_Trfase_small"/>
</dbReference>
<dbReference type="GO" id="GO:0030170">
    <property type="term" value="F:pyridoxal phosphate binding"/>
    <property type="evidence" value="ECO:0007669"/>
    <property type="project" value="InterPro"/>
</dbReference>
<dbReference type="Gene3D" id="3.40.640.10">
    <property type="entry name" value="Type I PLP-dependent aspartate aminotransferase-like (Major domain)"/>
    <property type="match status" value="1"/>
</dbReference>
<dbReference type="GO" id="GO:0019752">
    <property type="term" value="P:carboxylic acid metabolic process"/>
    <property type="evidence" value="ECO:0007669"/>
    <property type="project" value="InterPro"/>
</dbReference>
<dbReference type="PANTHER" id="PTHR11999">
    <property type="entry name" value="GROUP II PYRIDOXAL-5-PHOSPHATE DECARBOXYLASE"/>
    <property type="match status" value="1"/>
</dbReference>
<keyword evidence="5" id="KW-0210">Decarboxylase</keyword>
<dbReference type="GO" id="GO:0004058">
    <property type="term" value="F:aromatic-L-amino-acid decarboxylase activity"/>
    <property type="evidence" value="ECO:0007669"/>
    <property type="project" value="UniProtKB-EC"/>
</dbReference>
<dbReference type="Gene3D" id="3.90.1150.10">
    <property type="entry name" value="Aspartate Aminotransferase, domain 1"/>
    <property type="match status" value="1"/>
</dbReference>
<evidence type="ECO:0000256" key="9">
    <source>
        <dbReference type="ARBA" id="ARBA00040968"/>
    </source>
</evidence>
<feature type="modified residue" description="N6-(pyridoxal phosphate)lysine" evidence="11">
    <location>
        <position position="221"/>
    </location>
</feature>
<dbReference type="GO" id="GO:0042427">
    <property type="term" value="P:serotonin biosynthetic process"/>
    <property type="evidence" value="ECO:0007669"/>
    <property type="project" value="TreeGrafter"/>
</dbReference>
<sequence length="353" mass="40843">MASINVAEFRQRGSEMVQYVANYLEHIGQRNVFPQISPGYLAPMIPKEAPEYPESWEDIISDVERVVMPGMTHWQHPRFHAYFPSGTSGPSMCADILANGLGCIGFTWAHSSVERAGLISMLQLRQIRSNDKHEMTGEDLERAINKDLAKGLMPFFCTATLGTTGCCSFDRLEEVGKVCQKYGIWLHVDAAYAGSAFICPEYRPWLNGIEYAMSFVFNAHKWLLVNFDCSCVWFKEVDWVIKSFNVDPTYLKHKHQGVVPDFRHWHIPLGRKFRSLKLWFILRRFGVESLRNYIRNHINLAHQFESWMRADGRFEIVHEVRLAVVCFRLMSIINFRSIASRKCVRPDLIAERM</sequence>
<comment type="subunit">
    <text evidence="3">Homodimer.</text>
</comment>
<evidence type="ECO:0000313" key="13">
    <source>
        <dbReference type="EMBL" id="VDP67003.1"/>
    </source>
</evidence>
<dbReference type="Gene3D" id="1.20.1340.10">
    <property type="entry name" value="dopa decarboxylase, N-terminal domain"/>
    <property type="match status" value="1"/>
</dbReference>
<organism evidence="15">
    <name type="scientific">Echinostoma caproni</name>
    <dbReference type="NCBI Taxonomy" id="27848"/>
    <lineage>
        <taxon>Eukaryota</taxon>
        <taxon>Metazoa</taxon>
        <taxon>Spiralia</taxon>
        <taxon>Lophotrochozoa</taxon>
        <taxon>Platyhelminthes</taxon>
        <taxon>Trematoda</taxon>
        <taxon>Digenea</taxon>
        <taxon>Plagiorchiida</taxon>
        <taxon>Echinostomata</taxon>
        <taxon>Echinostomatoidea</taxon>
        <taxon>Echinostomatidae</taxon>
        <taxon>Echinostoma</taxon>
    </lineage>
</organism>
<evidence type="ECO:0000256" key="11">
    <source>
        <dbReference type="PIRSR" id="PIRSR602129-50"/>
    </source>
</evidence>
<dbReference type="InterPro" id="IPR002129">
    <property type="entry name" value="PyrdxlP-dep_de-COase"/>
</dbReference>
<dbReference type="InterPro" id="IPR015424">
    <property type="entry name" value="PyrdxlP-dep_Trfase"/>
</dbReference>
<dbReference type="GO" id="GO:0042423">
    <property type="term" value="P:catecholamine biosynthetic process"/>
    <property type="evidence" value="ECO:0007669"/>
    <property type="project" value="UniProtKB-KW"/>
</dbReference>
<evidence type="ECO:0000256" key="10">
    <source>
        <dbReference type="ARBA" id="ARBA00041275"/>
    </source>
</evidence>
<gene>
    <name evidence="13" type="ORF">ECPE_LOCUS2626</name>
</gene>
<evidence type="ECO:0000313" key="15">
    <source>
        <dbReference type="WBParaSite" id="ECPE_0000262901-mRNA-1"/>
    </source>
</evidence>
<dbReference type="OrthoDB" id="639767at2759"/>
<evidence type="ECO:0000313" key="14">
    <source>
        <dbReference type="Proteomes" id="UP000272942"/>
    </source>
</evidence>
<evidence type="ECO:0000256" key="4">
    <source>
        <dbReference type="ARBA" id="ARBA00022584"/>
    </source>
</evidence>
<accession>A0A183A6P1</accession>
<reference evidence="13 14" key="2">
    <citation type="submission" date="2018-11" db="EMBL/GenBank/DDBJ databases">
        <authorList>
            <consortium name="Pathogen Informatics"/>
        </authorList>
    </citation>
    <scope>NUCLEOTIDE SEQUENCE [LARGE SCALE GENOMIC DNA]</scope>
    <source>
        <strain evidence="13 14">Egypt</strain>
    </source>
</reference>
<dbReference type="PRINTS" id="PR00800">
    <property type="entry name" value="YHDCRBOXLASE"/>
</dbReference>
<dbReference type="GO" id="GO:0005737">
    <property type="term" value="C:cytoplasm"/>
    <property type="evidence" value="ECO:0007669"/>
    <property type="project" value="TreeGrafter"/>
</dbReference>
<keyword evidence="6 11" id="KW-0663">Pyridoxal phosphate</keyword>
<keyword evidence="4" id="KW-0127">Catecholamine biosynthesis</keyword>
<dbReference type="InterPro" id="IPR021115">
    <property type="entry name" value="Pyridoxal-P_BS"/>
</dbReference>
<proteinExistence type="inferred from homology"/>
<dbReference type="WBParaSite" id="ECPE_0000262901-mRNA-1">
    <property type="protein sequence ID" value="ECPE_0000262901-mRNA-1"/>
    <property type="gene ID" value="ECPE_0000262901"/>
</dbReference>
<evidence type="ECO:0000256" key="3">
    <source>
        <dbReference type="ARBA" id="ARBA00011738"/>
    </source>
</evidence>
<dbReference type="GO" id="GO:0006520">
    <property type="term" value="P:amino acid metabolic process"/>
    <property type="evidence" value="ECO:0007669"/>
    <property type="project" value="InterPro"/>
</dbReference>
<name>A0A183A6P1_9TREM</name>
<dbReference type="EC" id="4.1.1.28" evidence="8"/>
<dbReference type="SUPFAM" id="SSF53383">
    <property type="entry name" value="PLP-dependent transferases"/>
    <property type="match status" value="1"/>
</dbReference>
<dbReference type="EMBL" id="UZAN01039739">
    <property type="protein sequence ID" value="VDP67003.1"/>
    <property type="molecule type" value="Genomic_DNA"/>
</dbReference>
<keyword evidence="14" id="KW-1185">Reference proteome</keyword>
<evidence type="ECO:0000256" key="1">
    <source>
        <dbReference type="ARBA" id="ARBA00001933"/>
    </source>
</evidence>
<dbReference type="PROSITE" id="PS00392">
    <property type="entry name" value="DDC_GAD_HDC_YDC"/>
    <property type="match status" value="1"/>
</dbReference>
<evidence type="ECO:0000256" key="8">
    <source>
        <dbReference type="ARBA" id="ARBA00038886"/>
    </source>
</evidence>
<reference evidence="15" key="1">
    <citation type="submission" date="2016-06" db="UniProtKB">
        <authorList>
            <consortium name="WormBaseParasite"/>
        </authorList>
    </citation>
    <scope>IDENTIFICATION</scope>
</reference>
<evidence type="ECO:0000256" key="7">
    <source>
        <dbReference type="ARBA" id="ARBA00023239"/>
    </source>
</evidence>
<evidence type="ECO:0000256" key="5">
    <source>
        <dbReference type="ARBA" id="ARBA00022793"/>
    </source>
</evidence>
<dbReference type="InterPro" id="IPR010977">
    <property type="entry name" value="Aromatic_deC"/>
</dbReference>
<protein>
    <recommendedName>
        <fullName evidence="9">Aromatic-L-amino-acid decarboxylase</fullName>
        <ecNumber evidence="8">4.1.1.28</ecNumber>
    </recommendedName>
    <alternativeName>
        <fullName evidence="10">DOPA decarboxylase</fullName>
    </alternativeName>
</protein>
<evidence type="ECO:0000256" key="6">
    <source>
        <dbReference type="ARBA" id="ARBA00022898"/>
    </source>
</evidence>
<dbReference type="AlphaFoldDB" id="A0A183A6P1"/>